<sequence length="124" mass="13287">MIALQTVVALMVAQAAPPALMAGINDTQQRDAAYEELSQGETDAAIARLEANLVENPDDPALLINLGSAWAVRGDKEKAADYYRAAASSDVRYRLELADGEWVDSRAAARLALRALEQTAVAMN</sequence>
<proteinExistence type="predicted"/>
<gene>
    <name evidence="2" type="ORF">ABDJ38_11605</name>
</gene>
<name>A0ABV0CYQ7_9SPHN</name>
<feature type="signal peptide" evidence="1">
    <location>
        <begin position="1"/>
        <end position="21"/>
    </location>
</feature>
<comment type="caution">
    <text evidence="2">The sequence shown here is derived from an EMBL/GenBank/DDBJ whole genome shotgun (WGS) entry which is preliminary data.</text>
</comment>
<accession>A0ABV0CYQ7</accession>
<dbReference type="Gene3D" id="1.25.40.10">
    <property type="entry name" value="Tetratricopeptide repeat domain"/>
    <property type="match status" value="1"/>
</dbReference>
<dbReference type="Proteomes" id="UP001484535">
    <property type="component" value="Unassembled WGS sequence"/>
</dbReference>
<reference evidence="2 3" key="1">
    <citation type="submission" date="2024-05" db="EMBL/GenBank/DDBJ databases">
        <authorList>
            <person name="Park S."/>
        </authorList>
    </citation>
    <scope>NUCLEOTIDE SEQUENCE [LARGE SCALE GENOMIC DNA]</scope>
    <source>
        <strain evidence="2 3">DGU5</strain>
    </source>
</reference>
<keyword evidence="3" id="KW-1185">Reference proteome</keyword>
<protein>
    <submittedName>
        <fullName evidence="2">Tetratricopeptide repeat protein</fullName>
    </submittedName>
</protein>
<dbReference type="InterPro" id="IPR011990">
    <property type="entry name" value="TPR-like_helical_dom_sf"/>
</dbReference>
<dbReference type="EMBL" id="JBDLBR010000003">
    <property type="protein sequence ID" value="MEN7537820.1"/>
    <property type="molecule type" value="Genomic_DNA"/>
</dbReference>
<feature type="chain" id="PRO_5046395713" evidence="1">
    <location>
        <begin position="22"/>
        <end position="124"/>
    </location>
</feature>
<organism evidence="2 3">
    <name type="scientific">Aurantiacibacter flavus</name>
    <dbReference type="NCBI Taxonomy" id="3145232"/>
    <lineage>
        <taxon>Bacteria</taxon>
        <taxon>Pseudomonadati</taxon>
        <taxon>Pseudomonadota</taxon>
        <taxon>Alphaproteobacteria</taxon>
        <taxon>Sphingomonadales</taxon>
        <taxon>Erythrobacteraceae</taxon>
        <taxon>Aurantiacibacter</taxon>
    </lineage>
</organism>
<dbReference type="RefSeq" id="WP_346785261.1">
    <property type="nucleotide sequence ID" value="NZ_JBDLBR010000003.1"/>
</dbReference>
<evidence type="ECO:0000313" key="2">
    <source>
        <dbReference type="EMBL" id="MEN7537820.1"/>
    </source>
</evidence>
<dbReference type="Pfam" id="PF13432">
    <property type="entry name" value="TPR_16"/>
    <property type="match status" value="1"/>
</dbReference>
<evidence type="ECO:0000313" key="3">
    <source>
        <dbReference type="Proteomes" id="UP001484535"/>
    </source>
</evidence>
<evidence type="ECO:0000256" key="1">
    <source>
        <dbReference type="SAM" id="SignalP"/>
    </source>
</evidence>
<dbReference type="SUPFAM" id="SSF48452">
    <property type="entry name" value="TPR-like"/>
    <property type="match status" value="1"/>
</dbReference>
<keyword evidence="1" id="KW-0732">Signal</keyword>